<comment type="caution">
    <text evidence="2">The sequence shown here is derived from an EMBL/GenBank/DDBJ whole genome shotgun (WGS) entry which is preliminary data.</text>
</comment>
<accession>A0A1S1QZ41</accession>
<keyword evidence="3" id="KW-1185">Reference proteome</keyword>
<gene>
    <name evidence="2" type="ORF">BBK14_13880</name>
</gene>
<protein>
    <submittedName>
        <fullName evidence="2">Alkyl sulfatase</fullName>
    </submittedName>
</protein>
<evidence type="ECO:0000259" key="1">
    <source>
        <dbReference type="Pfam" id="PF02036"/>
    </source>
</evidence>
<dbReference type="EMBL" id="MAXA01000102">
    <property type="protein sequence ID" value="OHV38535.1"/>
    <property type="molecule type" value="Genomic_DNA"/>
</dbReference>
<name>A0A1S1QZ41_9ACTN</name>
<organism evidence="2 3">
    <name type="scientific">Parafrankia soli</name>
    <dbReference type="NCBI Taxonomy" id="2599596"/>
    <lineage>
        <taxon>Bacteria</taxon>
        <taxon>Bacillati</taxon>
        <taxon>Actinomycetota</taxon>
        <taxon>Actinomycetes</taxon>
        <taxon>Frankiales</taxon>
        <taxon>Frankiaceae</taxon>
        <taxon>Parafrankia</taxon>
    </lineage>
</organism>
<dbReference type="AlphaFoldDB" id="A0A1S1QZ41"/>
<proteinExistence type="predicted"/>
<evidence type="ECO:0000313" key="3">
    <source>
        <dbReference type="Proteomes" id="UP000179769"/>
    </source>
</evidence>
<dbReference type="InterPro" id="IPR036527">
    <property type="entry name" value="SCP2_sterol-bd_dom_sf"/>
</dbReference>
<dbReference type="OrthoDB" id="5243187at2"/>
<sequence length="155" mass="16171">MSDLSVDLNADPATLVDALGSLSESQTETVLRGPSGDAVLDELFARMRDSFQPEKAKGEDALVQFVLSGGPGGATRVYVLAVHGAACELTIDPPGGTAPGGGRTVTITTDRVRLVRVVTGQANAAKLYLTRKIKIDGDLKFGGQVVSWFGVPSEN</sequence>
<dbReference type="Gene3D" id="3.30.1050.10">
    <property type="entry name" value="SCP2 sterol-binding domain"/>
    <property type="match status" value="1"/>
</dbReference>
<dbReference type="Proteomes" id="UP000179769">
    <property type="component" value="Unassembled WGS sequence"/>
</dbReference>
<evidence type="ECO:0000313" key="2">
    <source>
        <dbReference type="EMBL" id="OHV38535.1"/>
    </source>
</evidence>
<dbReference type="SUPFAM" id="SSF55718">
    <property type="entry name" value="SCP-like"/>
    <property type="match status" value="1"/>
</dbReference>
<reference evidence="3" key="1">
    <citation type="submission" date="2016-07" db="EMBL/GenBank/DDBJ databases">
        <title>Frankia sp. NRRL B-16219 Genome sequencing.</title>
        <authorList>
            <person name="Ghodhbane-Gtari F."/>
            <person name="Swanson E."/>
            <person name="Gueddou A."/>
            <person name="Louati M."/>
            <person name="Nouioui I."/>
            <person name="Hezbri K."/>
            <person name="Abebe-Akele F."/>
            <person name="Simpson S."/>
            <person name="Morris K."/>
            <person name="Thomas K."/>
            <person name="Gtari M."/>
            <person name="Tisa L.S."/>
        </authorList>
    </citation>
    <scope>NUCLEOTIDE SEQUENCE [LARGE SCALE GENOMIC DNA]</scope>
    <source>
        <strain evidence="3">NRRL B-16219</strain>
    </source>
</reference>
<dbReference type="Pfam" id="PF02036">
    <property type="entry name" value="SCP2"/>
    <property type="match status" value="1"/>
</dbReference>
<dbReference type="RefSeq" id="WP_071061261.1">
    <property type="nucleotide sequence ID" value="NZ_MAXA01000102.1"/>
</dbReference>
<feature type="domain" description="SCP2" evidence="1">
    <location>
        <begin position="42"/>
        <end position="145"/>
    </location>
</feature>
<dbReference type="InterPro" id="IPR003033">
    <property type="entry name" value="SCP2_sterol-bd_dom"/>
</dbReference>